<dbReference type="InterPro" id="IPR035979">
    <property type="entry name" value="RBD_domain_sf"/>
</dbReference>
<dbReference type="EMBL" id="PQIB02000001">
    <property type="protein sequence ID" value="RLN43113.1"/>
    <property type="molecule type" value="Genomic_DNA"/>
</dbReference>
<feature type="region of interest" description="Disordered" evidence="7">
    <location>
        <begin position="434"/>
        <end position="493"/>
    </location>
</feature>
<evidence type="ECO:0000256" key="7">
    <source>
        <dbReference type="SAM" id="MobiDB-lite"/>
    </source>
</evidence>
<dbReference type="PROSITE" id="PS50102">
    <property type="entry name" value="RRM"/>
    <property type="match status" value="3"/>
</dbReference>
<keyword evidence="4" id="KW-0539">Nucleus</keyword>
<evidence type="ECO:0000259" key="8">
    <source>
        <dbReference type="PROSITE" id="PS50102"/>
    </source>
</evidence>
<sequence>MGKRKQHGGGGESAAGGDAATGDTGGGHSPSTVFVSNLPYTFKSSDLEAVFSEVGPVRRCFMVAEKGSETSRGFGFVQFATVQDAERAIQQKNGFPVAGRKIRVKLAMNRAPLKERLQKKENTLQAKDSDAIDEANDTSAAAKLNENSTKSDPEKPQLLAKDAMVSKEASIGDTDKVKSSEKQRVAKTVIFGGLQDFAMASEVFRQAGEIGSVVSVNYPLPKEEMELHGLARDGCTSDAAAVLFSSVKSAWDSVVRLHRKKVKGAIVWARQLGGEGSKIRKWRVIVRNLPFKITEKEIMDMFSSAGFVWDVSIPHKSDEGLSKGFAFVSFTRKQDAENAIKNINGNVVAKRPVAVDWAVPKKVYTVAAKSDAKDNELANVLDSGSDDDTSEENLVGEDDSSELDQEISNRPSEDDFKTEVDISRRVLENLIKSSEKSEPSVIDGSNIDTDTETENDTSEKKKPDSPIAGKLAKSKRVTDAKITDPASKPEKKDTDLDRTIFICNLPFDISNEEVTVRFSVFGKVESFFPVLHKLTKRPRGTGFLKFSTAEAADAAVSAANAAPGLGIFMKSRALNVMKAMDKESAHKKALEKAKTEVEDRRNLLVDIKQEGEILAGTPAAEGVSDADMNKRNWSEFILILHHFIPIAVVTVGQKESGDASVSKVSQTFGAERRPIVEFALEDVEKVRLQKIRKERQHKSAAEAAQDQQNPSGDKPAGDGRHADSSRTFRKGNKRKSHDRPSKPSDSGEEPAKDPSVAGDRSAVEVIRKGRPAKRSRKSNEGTVLPERDRQDATPNAARKQAVSSERDQSVAPKKRKNMKDSQTEQKRGKGTKRTKKEPAGEGGVDKSLVEQYRSKFLQHGVSKTKG</sequence>
<feature type="domain" description="RRM" evidence="8">
    <location>
        <begin position="282"/>
        <end position="360"/>
    </location>
</feature>
<feature type="compositionally biased region" description="Basic and acidic residues" evidence="7">
    <location>
        <begin position="818"/>
        <end position="827"/>
    </location>
</feature>
<dbReference type="OrthoDB" id="439808at2759"/>
<organism evidence="9 10">
    <name type="scientific">Panicum miliaceum</name>
    <name type="common">Proso millet</name>
    <name type="synonym">Broomcorn millet</name>
    <dbReference type="NCBI Taxonomy" id="4540"/>
    <lineage>
        <taxon>Eukaryota</taxon>
        <taxon>Viridiplantae</taxon>
        <taxon>Streptophyta</taxon>
        <taxon>Embryophyta</taxon>
        <taxon>Tracheophyta</taxon>
        <taxon>Spermatophyta</taxon>
        <taxon>Magnoliopsida</taxon>
        <taxon>Liliopsida</taxon>
        <taxon>Poales</taxon>
        <taxon>Poaceae</taxon>
        <taxon>PACMAD clade</taxon>
        <taxon>Panicoideae</taxon>
        <taxon>Panicodae</taxon>
        <taxon>Paniceae</taxon>
        <taxon>Panicinae</taxon>
        <taxon>Panicum</taxon>
        <taxon>Panicum sect. Panicum</taxon>
    </lineage>
</organism>
<feature type="region of interest" description="Disordered" evidence="7">
    <location>
        <begin position="692"/>
        <end position="866"/>
    </location>
</feature>
<dbReference type="Gene3D" id="3.30.70.330">
    <property type="match status" value="3"/>
</dbReference>
<dbReference type="SMART" id="SM00360">
    <property type="entry name" value="RRM"/>
    <property type="match status" value="3"/>
</dbReference>
<comment type="caution">
    <text evidence="9">The sequence shown here is derived from an EMBL/GenBank/DDBJ whole genome shotgun (WGS) entry which is preliminary data.</text>
</comment>
<keyword evidence="6" id="KW-0175">Coiled coil</keyword>
<comment type="subcellular location">
    <subcellularLocation>
        <location evidence="1">Nucleus</location>
    </subcellularLocation>
</comment>
<dbReference type="CDD" id="cd12414">
    <property type="entry name" value="RRM2_RBM28_like"/>
    <property type="match status" value="1"/>
</dbReference>
<feature type="compositionally biased region" description="Basic and acidic residues" evidence="7">
    <location>
        <begin position="715"/>
        <end position="726"/>
    </location>
</feature>
<feature type="domain" description="RRM" evidence="8">
    <location>
        <begin position="31"/>
        <end position="109"/>
    </location>
</feature>
<feature type="region of interest" description="Disordered" evidence="7">
    <location>
        <begin position="1"/>
        <end position="30"/>
    </location>
</feature>
<dbReference type="Proteomes" id="UP000275267">
    <property type="component" value="Unassembled WGS sequence"/>
</dbReference>
<keyword evidence="3 5" id="KW-0694">RNA-binding</keyword>
<dbReference type="Pfam" id="PF00076">
    <property type="entry name" value="RRM_1"/>
    <property type="match status" value="3"/>
</dbReference>
<dbReference type="STRING" id="4540.A0A3L6TS07"/>
<feature type="compositionally biased region" description="Basic residues" evidence="7">
    <location>
        <begin position="727"/>
        <end position="737"/>
    </location>
</feature>
<dbReference type="PANTHER" id="PTHR48039:SF5">
    <property type="entry name" value="RNA-BINDING PROTEIN 28"/>
    <property type="match status" value="1"/>
</dbReference>
<dbReference type="InterPro" id="IPR003954">
    <property type="entry name" value="RRM_euk-type"/>
</dbReference>
<feature type="region of interest" description="Disordered" evidence="7">
    <location>
        <begin position="377"/>
        <end position="419"/>
    </location>
</feature>
<evidence type="ECO:0000313" key="10">
    <source>
        <dbReference type="Proteomes" id="UP000275267"/>
    </source>
</evidence>
<evidence type="ECO:0000256" key="4">
    <source>
        <dbReference type="ARBA" id="ARBA00023242"/>
    </source>
</evidence>
<dbReference type="FunFam" id="3.30.70.330:FF:000995">
    <property type="entry name" value="Putative RNA binding ribonucleoprotein"/>
    <property type="match status" value="1"/>
</dbReference>
<feature type="compositionally biased region" description="Basic and acidic residues" evidence="7">
    <location>
        <begin position="476"/>
        <end position="493"/>
    </location>
</feature>
<dbReference type="SUPFAM" id="SSF54928">
    <property type="entry name" value="RNA-binding domain, RBD"/>
    <property type="match status" value="3"/>
</dbReference>
<evidence type="ECO:0000256" key="1">
    <source>
        <dbReference type="ARBA" id="ARBA00004123"/>
    </source>
</evidence>
<protein>
    <submittedName>
        <fullName evidence="9">RNA-binding protein 28</fullName>
    </submittedName>
</protein>
<accession>A0A3L6TS07</accession>
<evidence type="ECO:0000313" key="9">
    <source>
        <dbReference type="EMBL" id="RLN43113.1"/>
    </source>
</evidence>
<gene>
    <name evidence="9" type="ORF">C2845_PM01G23230</name>
</gene>
<keyword evidence="2" id="KW-0677">Repeat</keyword>
<evidence type="ECO:0000256" key="5">
    <source>
        <dbReference type="PROSITE-ProRule" id="PRU00176"/>
    </source>
</evidence>
<dbReference type="InterPro" id="IPR000504">
    <property type="entry name" value="RRM_dom"/>
</dbReference>
<dbReference type="InterPro" id="IPR051945">
    <property type="entry name" value="RRM_MRD1_RNA_proc_ribogen"/>
</dbReference>
<dbReference type="GO" id="GO:0005634">
    <property type="term" value="C:nucleus"/>
    <property type="evidence" value="ECO:0007669"/>
    <property type="project" value="UniProtKB-SubCell"/>
</dbReference>
<evidence type="ECO:0000256" key="6">
    <source>
        <dbReference type="SAM" id="Coils"/>
    </source>
</evidence>
<evidence type="ECO:0000256" key="2">
    <source>
        <dbReference type="ARBA" id="ARBA00022737"/>
    </source>
</evidence>
<dbReference type="GO" id="GO:0003729">
    <property type="term" value="F:mRNA binding"/>
    <property type="evidence" value="ECO:0007669"/>
    <property type="project" value="TreeGrafter"/>
</dbReference>
<dbReference type="FunFam" id="3.30.70.330:FF:000772">
    <property type="entry name" value="Putative RNA binding ribonucleoprotein"/>
    <property type="match status" value="1"/>
</dbReference>
<proteinExistence type="predicted"/>
<reference evidence="10" key="1">
    <citation type="journal article" date="2019" name="Nat. Commun.">
        <title>The genome of broomcorn millet.</title>
        <authorList>
            <person name="Zou C."/>
            <person name="Miki D."/>
            <person name="Li D."/>
            <person name="Tang Q."/>
            <person name="Xiao L."/>
            <person name="Rajput S."/>
            <person name="Deng P."/>
            <person name="Jia W."/>
            <person name="Huang R."/>
            <person name="Zhang M."/>
            <person name="Sun Y."/>
            <person name="Hu J."/>
            <person name="Fu X."/>
            <person name="Schnable P.S."/>
            <person name="Li F."/>
            <person name="Zhang H."/>
            <person name="Feng B."/>
            <person name="Zhu X."/>
            <person name="Liu R."/>
            <person name="Schnable J.C."/>
            <person name="Zhu J.-K."/>
            <person name="Zhang H."/>
        </authorList>
    </citation>
    <scope>NUCLEOTIDE SEQUENCE [LARGE SCALE GENOMIC DNA]</scope>
</reference>
<feature type="domain" description="RRM" evidence="8">
    <location>
        <begin position="498"/>
        <end position="581"/>
    </location>
</feature>
<keyword evidence="10" id="KW-1185">Reference proteome</keyword>
<feature type="compositionally biased region" description="Acidic residues" evidence="7">
    <location>
        <begin position="384"/>
        <end position="405"/>
    </location>
</feature>
<name>A0A3L6TS07_PANMI</name>
<dbReference type="AlphaFoldDB" id="A0A3L6TS07"/>
<dbReference type="CDD" id="cd12413">
    <property type="entry name" value="RRM1_RBM28_like"/>
    <property type="match status" value="1"/>
</dbReference>
<dbReference type="InterPro" id="IPR012677">
    <property type="entry name" value="Nucleotide-bd_a/b_plait_sf"/>
</dbReference>
<evidence type="ECO:0000256" key="3">
    <source>
        <dbReference type="ARBA" id="ARBA00022884"/>
    </source>
</evidence>
<dbReference type="PANTHER" id="PTHR48039">
    <property type="entry name" value="RNA-BINDING MOTIF PROTEIN 14B"/>
    <property type="match status" value="1"/>
</dbReference>
<feature type="coiled-coil region" evidence="6">
    <location>
        <begin position="580"/>
        <end position="610"/>
    </location>
</feature>
<dbReference type="SMART" id="SM00361">
    <property type="entry name" value="RRM_1"/>
    <property type="match status" value="2"/>
</dbReference>
<dbReference type="FunFam" id="3.30.70.330:FF:000481">
    <property type="entry name" value="RNA-binding (RRM/RBD/RNP motifs) family protein"/>
    <property type="match status" value="1"/>
</dbReference>
<feature type="compositionally biased region" description="Basic and acidic residues" evidence="7">
    <location>
        <begin position="836"/>
        <end position="848"/>
    </location>
</feature>